<protein>
    <submittedName>
        <fullName evidence="5">Carbon-monoxide dehydrogenase medium subunit</fullName>
    </submittedName>
</protein>
<name>A0A9W6MFC8_9ACTN</name>
<keyword evidence="1" id="KW-0285">Flavoprotein</keyword>
<evidence type="ECO:0000256" key="3">
    <source>
        <dbReference type="ARBA" id="ARBA00023002"/>
    </source>
</evidence>
<reference evidence="5" key="1">
    <citation type="journal article" date="2014" name="Int. J. Syst. Evol. Microbiol.">
        <title>Complete genome sequence of Corynebacterium casei LMG S-19264T (=DSM 44701T), isolated from a smear-ripened cheese.</title>
        <authorList>
            <consortium name="US DOE Joint Genome Institute (JGI-PGF)"/>
            <person name="Walter F."/>
            <person name="Albersmeier A."/>
            <person name="Kalinowski J."/>
            <person name="Ruckert C."/>
        </authorList>
    </citation>
    <scope>NUCLEOTIDE SEQUENCE</scope>
    <source>
        <strain evidence="5">VKM Ac-2007</strain>
    </source>
</reference>
<evidence type="ECO:0000313" key="6">
    <source>
        <dbReference type="Proteomes" id="UP001143474"/>
    </source>
</evidence>
<accession>A0A9W6MFC8</accession>
<dbReference type="InterPro" id="IPR005107">
    <property type="entry name" value="CO_DH_flav_C"/>
</dbReference>
<keyword evidence="2" id="KW-0274">FAD</keyword>
<dbReference type="PANTHER" id="PTHR42659">
    <property type="entry name" value="XANTHINE DEHYDROGENASE SUBUNIT C-RELATED"/>
    <property type="match status" value="1"/>
</dbReference>
<dbReference type="Gene3D" id="3.30.465.10">
    <property type="match status" value="1"/>
</dbReference>
<comment type="caution">
    <text evidence="5">The sequence shown here is derived from an EMBL/GenBank/DDBJ whole genome shotgun (WGS) entry which is preliminary data.</text>
</comment>
<dbReference type="Gene3D" id="3.30.390.50">
    <property type="entry name" value="CO dehydrogenase flavoprotein, C-terminal domain"/>
    <property type="match status" value="1"/>
</dbReference>
<dbReference type="InterPro" id="IPR036318">
    <property type="entry name" value="FAD-bd_PCMH-like_sf"/>
</dbReference>
<proteinExistence type="predicted"/>
<dbReference type="InterPro" id="IPR016166">
    <property type="entry name" value="FAD-bd_PCMH"/>
</dbReference>
<dbReference type="RefSeq" id="WP_271220283.1">
    <property type="nucleotide sequence ID" value="NZ_BAAAVD010000084.1"/>
</dbReference>
<dbReference type="Proteomes" id="UP001143474">
    <property type="component" value="Unassembled WGS sequence"/>
</dbReference>
<dbReference type="InterPro" id="IPR036683">
    <property type="entry name" value="CO_DH_flav_C_dom_sf"/>
</dbReference>
<sequence>MISAPFDYIRPASLEEACRALGDAEEAGDDVKVLAGGQSLLPLLRLRLAYPSALVDIGRLPEPRGVEDRGDHVFVGALTTHDEVMRSSVVRELIPLVALATATVADPAVRHRGTFGGSLAHADPAGDLPAVALALDCVFVVRSVDGEREIPASEFFVDYLEPALEPGEILVGVRVPKLGPGWGFHYEKFHRTAQSWATVGVAAAVRLGEGGGGTVEEARIALTNMGPTPVRAHAVEAALRGADFAPSGSNGAPDRIREACDRADEGSVPPTDLHGGPEYRRHLARVLTYRAVRAAGG</sequence>
<dbReference type="InterPro" id="IPR016169">
    <property type="entry name" value="FAD-bd_PCMH_sub2"/>
</dbReference>
<dbReference type="EMBL" id="BSEV01000013">
    <property type="protein sequence ID" value="GLK11935.1"/>
    <property type="molecule type" value="Genomic_DNA"/>
</dbReference>
<dbReference type="InterPro" id="IPR002346">
    <property type="entry name" value="Mopterin_DH_FAD-bd"/>
</dbReference>
<dbReference type="GO" id="GO:0016491">
    <property type="term" value="F:oxidoreductase activity"/>
    <property type="evidence" value="ECO:0007669"/>
    <property type="project" value="UniProtKB-KW"/>
</dbReference>
<dbReference type="AlphaFoldDB" id="A0A9W6MFC8"/>
<evidence type="ECO:0000256" key="1">
    <source>
        <dbReference type="ARBA" id="ARBA00022630"/>
    </source>
</evidence>
<dbReference type="PANTHER" id="PTHR42659:SF2">
    <property type="entry name" value="XANTHINE DEHYDROGENASE SUBUNIT C-RELATED"/>
    <property type="match status" value="1"/>
</dbReference>
<keyword evidence="3" id="KW-0560">Oxidoreductase</keyword>
<dbReference type="InterPro" id="IPR016167">
    <property type="entry name" value="FAD-bd_PCMH_sub1"/>
</dbReference>
<dbReference type="Pfam" id="PF03450">
    <property type="entry name" value="CO_deh_flav_C"/>
    <property type="match status" value="1"/>
</dbReference>
<evidence type="ECO:0000313" key="5">
    <source>
        <dbReference type="EMBL" id="GLK11935.1"/>
    </source>
</evidence>
<reference evidence="5" key="2">
    <citation type="submission" date="2023-01" db="EMBL/GenBank/DDBJ databases">
        <authorList>
            <person name="Sun Q."/>
            <person name="Evtushenko L."/>
        </authorList>
    </citation>
    <scope>NUCLEOTIDE SEQUENCE</scope>
    <source>
        <strain evidence="5">VKM Ac-2007</strain>
    </source>
</reference>
<evidence type="ECO:0000259" key="4">
    <source>
        <dbReference type="PROSITE" id="PS51387"/>
    </source>
</evidence>
<dbReference type="Pfam" id="PF00941">
    <property type="entry name" value="FAD_binding_5"/>
    <property type="match status" value="1"/>
</dbReference>
<feature type="domain" description="FAD-binding PCMH-type" evidence="4">
    <location>
        <begin position="1"/>
        <end position="180"/>
    </location>
</feature>
<keyword evidence="6" id="KW-1185">Reference proteome</keyword>
<dbReference type="InterPro" id="IPR051312">
    <property type="entry name" value="Diverse_Substr_Oxidored"/>
</dbReference>
<dbReference type="PROSITE" id="PS51387">
    <property type="entry name" value="FAD_PCMH"/>
    <property type="match status" value="1"/>
</dbReference>
<evidence type="ECO:0000256" key="2">
    <source>
        <dbReference type="ARBA" id="ARBA00022827"/>
    </source>
</evidence>
<dbReference type="SUPFAM" id="SSF55447">
    <property type="entry name" value="CO dehydrogenase flavoprotein C-terminal domain-like"/>
    <property type="match status" value="1"/>
</dbReference>
<dbReference type="SMART" id="SM01092">
    <property type="entry name" value="CO_deh_flav_C"/>
    <property type="match status" value="1"/>
</dbReference>
<dbReference type="Gene3D" id="3.30.43.10">
    <property type="entry name" value="Uridine Diphospho-n-acetylenolpyruvylglucosamine Reductase, domain 2"/>
    <property type="match status" value="1"/>
</dbReference>
<gene>
    <name evidence="5" type="primary">cutM</name>
    <name evidence="5" type="ORF">GCM10017600_53430</name>
</gene>
<organism evidence="5 6">
    <name type="scientific">Streptosporangium carneum</name>
    <dbReference type="NCBI Taxonomy" id="47481"/>
    <lineage>
        <taxon>Bacteria</taxon>
        <taxon>Bacillati</taxon>
        <taxon>Actinomycetota</taxon>
        <taxon>Actinomycetes</taxon>
        <taxon>Streptosporangiales</taxon>
        <taxon>Streptosporangiaceae</taxon>
        <taxon>Streptosporangium</taxon>
    </lineage>
</organism>
<dbReference type="SUPFAM" id="SSF56176">
    <property type="entry name" value="FAD-binding/transporter-associated domain-like"/>
    <property type="match status" value="1"/>
</dbReference>
<dbReference type="GO" id="GO:0071949">
    <property type="term" value="F:FAD binding"/>
    <property type="evidence" value="ECO:0007669"/>
    <property type="project" value="InterPro"/>
</dbReference>